<organism evidence="4 5">
    <name type="scientific">Pantoea conspicua</name>
    <dbReference type="NCBI Taxonomy" id="472705"/>
    <lineage>
        <taxon>Bacteria</taxon>
        <taxon>Pseudomonadati</taxon>
        <taxon>Pseudomonadota</taxon>
        <taxon>Gammaproteobacteria</taxon>
        <taxon>Enterobacterales</taxon>
        <taxon>Erwiniaceae</taxon>
        <taxon>Pantoea</taxon>
    </lineage>
</organism>
<feature type="domain" description="WYL" evidence="1">
    <location>
        <begin position="117"/>
        <end position="183"/>
    </location>
</feature>
<protein>
    <submittedName>
        <fullName evidence="4">Uncharacterized protein</fullName>
    </submittedName>
</protein>
<dbReference type="InterPro" id="IPR059020">
    <property type="entry name" value="CapW_CTD"/>
</dbReference>
<evidence type="ECO:0000313" key="5">
    <source>
        <dbReference type="Proteomes" id="UP000193933"/>
    </source>
</evidence>
<dbReference type="PIRSF" id="PIRSF015558">
    <property type="entry name" value="Txn_reg_DeoR_prd"/>
    <property type="match status" value="1"/>
</dbReference>
<gene>
    <name evidence="4" type="ORF">HA41_18640</name>
</gene>
<reference evidence="4 5" key="1">
    <citation type="journal article" date="2017" name="Antonie Van Leeuwenhoek">
        <title>Phylogenomic resolution of the bacterial genus Pantoea and its relationship with Erwinia and Tatumella.</title>
        <authorList>
            <person name="Palmer M."/>
            <person name="Steenkamp E.T."/>
            <person name="Coetzee M.P."/>
            <person name="Chan W.Y."/>
            <person name="van Zyl E."/>
            <person name="De Maayer P."/>
            <person name="Coutinho T.A."/>
            <person name="Blom J."/>
            <person name="Smits T.H."/>
            <person name="Duffy B."/>
            <person name="Venter S.N."/>
        </authorList>
    </citation>
    <scope>NUCLEOTIDE SEQUENCE [LARGE SCALE GENOMIC DNA]</scope>
    <source>
        <strain evidence="4 5">LMG 24534</strain>
    </source>
</reference>
<proteinExistence type="predicted"/>
<feature type="domain" description="DNA-binding transcriptional repressor CapW C-terminal dimerisation" evidence="2">
    <location>
        <begin position="208"/>
        <end position="262"/>
    </location>
</feature>
<keyword evidence="5" id="KW-1185">Reference proteome</keyword>
<dbReference type="InterPro" id="IPR026881">
    <property type="entry name" value="WYL_dom"/>
</dbReference>
<accession>A0A1X1BRA8</accession>
<dbReference type="InterPro" id="IPR051534">
    <property type="entry name" value="CBASS_pafABC_assoc_protein"/>
</dbReference>
<dbReference type="RefSeq" id="WP_094122070.1">
    <property type="nucleotide sequence ID" value="NZ_MLFN01000090.1"/>
</dbReference>
<dbReference type="PROSITE" id="PS52050">
    <property type="entry name" value="WYL"/>
    <property type="match status" value="1"/>
</dbReference>
<dbReference type="Proteomes" id="UP000193933">
    <property type="component" value="Unassembled WGS sequence"/>
</dbReference>
<dbReference type="Pfam" id="PF26107">
    <property type="entry name" value="BrxR_CTD"/>
    <property type="match status" value="1"/>
</dbReference>
<name>A0A1X1BRA8_9GAMM</name>
<dbReference type="Pfam" id="PF13280">
    <property type="entry name" value="WYL"/>
    <property type="match status" value="1"/>
</dbReference>
<evidence type="ECO:0000259" key="2">
    <source>
        <dbReference type="Pfam" id="PF26107"/>
    </source>
</evidence>
<dbReference type="PANTHER" id="PTHR34580:SF1">
    <property type="entry name" value="PROTEIN PAFC"/>
    <property type="match status" value="1"/>
</dbReference>
<comment type="caution">
    <text evidence="4">The sequence shown here is derived from an EMBL/GenBank/DDBJ whole genome shotgun (WGS) entry which is preliminary data.</text>
</comment>
<dbReference type="Pfam" id="PF26109">
    <property type="entry name" value="WHD_BrxR"/>
    <property type="match status" value="1"/>
</dbReference>
<dbReference type="InterPro" id="IPR059019">
    <property type="entry name" value="WHD_CapW"/>
</dbReference>
<evidence type="ECO:0000259" key="3">
    <source>
        <dbReference type="Pfam" id="PF26109"/>
    </source>
</evidence>
<feature type="domain" description="DNA-binding transcriptional repressor CapW winged helix-turn-helix" evidence="3">
    <location>
        <begin position="11"/>
        <end position="81"/>
    </location>
</feature>
<sequence length="274" mass="32174">MNSFEGLTHAVRERLEFIEKQLIFKGWISRADLIEQFGIAEAAATRDFKAYKELAPENMVLNHTVKKYEINLGGFSPAFDKSTTLYINELKNNFFEKKASEKIIEPMDRISYLKFDIFSCVARAITNREPIKIKYRSLENNLSERVVVPHTFFDTDIRMYVRCYDRKRAKFSDFMVNRIVSITALEDDERSVKNNEKPICDNEWNEFIDLILIPHPKKFNEETKLCIEMDLDMQDGKKTVPVRKSLAPYWLNRWDVDCSKDGLLKSKKVSVIFI</sequence>
<dbReference type="OrthoDB" id="6400324at2"/>
<evidence type="ECO:0000313" key="4">
    <source>
        <dbReference type="EMBL" id="ORM50646.1"/>
    </source>
</evidence>
<evidence type="ECO:0000259" key="1">
    <source>
        <dbReference type="Pfam" id="PF13280"/>
    </source>
</evidence>
<dbReference type="EMBL" id="MLFN01000090">
    <property type="protein sequence ID" value="ORM50646.1"/>
    <property type="molecule type" value="Genomic_DNA"/>
</dbReference>
<dbReference type="InterPro" id="IPR016634">
    <property type="entry name" value="CapW-like"/>
</dbReference>
<dbReference type="PANTHER" id="PTHR34580">
    <property type="match status" value="1"/>
</dbReference>
<dbReference type="AlphaFoldDB" id="A0A1X1BRA8"/>